<evidence type="ECO:0000313" key="3">
    <source>
        <dbReference type="Proteomes" id="UP000326272"/>
    </source>
</evidence>
<evidence type="ECO:0008006" key="4">
    <source>
        <dbReference type="Google" id="ProtNLM"/>
    </source>
</evidence>
<evidence type="ECO:0000313" key="2">
    <source>
        <dbReference type="EMBL" id="QFG05088.1"/>
    </source>
</evidence>
<name>A0A5J6T4Z4_9CAUD</name>
<dbReference type="KEGG" id="vg:80559274"/>
<accession>A0A5J6T4Z4</accession>
<dbReference type="RefSeq" id="YP_010842481.1">
    <property type="nucleotide sequence ID" value="NC_079141.1"/>
</dbReference>
<feature type="compositionally biased region" description="Basic and acidic residues" evidence="1">
    <location>
        <begin position="39"/>
        <end position="49"/>
    </location>
</feature>
<sequence length="99" mass="11021">MANKGGRVTLSNRGFRQVRSFPKLVRELDSIVSEIADEANSHLDHDDTNGKGYETSSVEGAARPYGRHRATVITATQQAIEDNANNNRLLKGLMNVRRR</sequence>
<gene>
    <name evidence="2" type="primary">11</name>
    <name evidence="2" type="ORF">SEA_GIBBOUS_11</name>
</gene>
<organism evidence="2 3">
    <name type="scientific">Gordonia phage Gibbous</name>
    <dbReference type="NCBI Taxonomy" id="2652405"/>
    <lineage>
        <taxon>Viruses</taxon>
        <taxon>Duplodnaviria</taxon>
        <taxon>Heunggongvirae</taxon>
        <taxon>Uroviricota</taxon>
        <taxon>Caudoviricetes</taxon>
        <taxon>Aziravirus</taxon>
        <taxon>Aziravirus gibbous</taxon>
    </lineage>
</organism>
<dbReference type="EMBL" id="MN310549">
    <property type="protein sequence ID" value="QFG05088.1"/>
    <property type="molecule type" value="Genomic_DNA"/>
</dbReference>
<proteinExistence type="predicted"/>
<reference evidence="2 3" key="1">
    <citation type="submission" date="2019-08" db="EMBL/GenBank/DDBJ databases">
        <authorList>
            <person name="Birge L.R."/>
            <person name="Bivans L.D."/>
            <person name="Blakestad S.M."/>
            <person name="Chesley E.K."/>
            <person name="Frank J.E."/>
            <person name="Hoagland S."/>
            <person name="Hultquist J."/>
            <person name="Lee N.R."/>
            <person name="Pena P.B."/>
            <person name="Ramsey E.P."/>
            <person name="Chia C."/>
            <person name="Gurney S.M.R."/>
            <person name="Garlena R.A."/>
            <person name="Russell D.A."/>
            <person name="Pope W.H."/>
            <person name="Jacobs-Sera D."/>
            <person name="Hatfull G.F."/>
        </authorList>
    </citation>
    <scope>NUCLEOTIDE SEQUENCE [LARGE SCALE GENOMIC DNA]</scope>
</reference>
<dbReference type="GeneID" id="80559274"/>
<evidence type="ECO:0000256" key="1">
    <source>
        <dbReference type="SAM" id="MobiDB-lite"/>
    </source>
</evidence>
<keyword evidence="3" id="KW-1185">Reference proteome</keyword>
<feature type="region of interest" description="Disordered" evidence="1">
    <location>
        <begin position="39"/>
        <end position="65"/>
    </location>
</feature>
<protein>
    <recommendedName>
        <fullName evidence="4">Head-to-tail connector protein</fullName>
    </recommendedName>
</protein>
<dbReference type="Proteomes" id="UP000326272">
    <property type="component" value="Segment"/>
</dbReference>